<evidence type="ECO:0008006" key="4">
    <source>
        <dbReference type="Google" id="ProtNLM"/>
    </source>
</evidence>
<feature type="transmembrane region" description="Helical" evidence="1">
    <location>
        <begin position="21"/>
        <end position="38"/>
    </location>
</feature>
<comment type="caution">
    <text evidence="2">The sequence shown here is derived from an EMBL/GenBank/DDBJ whole genome shotgun (WGS) entry which is preliminary data.</text>
</comment>
<evidence type="ECO:0000313" key="2">
    <source>
        <dbReference type="EMBL" id="EPY00639.1"/>
    </source>
</evidence>
<keyword evidence="1" id="KW-0812">Transmembrane</keyword>
<sequence>MSLILIGATGCSDMKRWEQRALSGGAIGAAAGGGIAYVAGGPVLGAALLGGAAGAAIGGLTTDNAPHRK</sequence>
<dbReference type="EMBL" id="AQPH01000077">
    <property type="protein sequence ID" value="EPY00639.1"/>
    <property type="molecule type" value="Genomic_DNA"/>
</dbReference>
<proteinExistence type="predicted"/>
<protein>
    <recommendedName>
        <fullName evidence="4">Glycine zipper domain-containing protein</fullName>
    </recommendedName>
</protein>
<name>S9S7N8_MAGFU</name>
<feature type="transmembrane region" description="Helical" evidence="1">
    <location>
        <begin position="44"/>
        <end position="62"/>
    </location>
</feature>
<gene>
    <name evidence="2" type="ORF">K678_15024</name>
</gene>
<dbReference type="Proteomes" id="UP000015350">
    <property type="component" value="Unassembled WGS sequence"/>
</dbReference>
<keyword evidence="1" id="KW-0472">Membrane</keyword>
<evidence type="ECO:0000256" key="1">
    <source>
        <dbReference type="SAM" id="Phobius"/>
    </source>
</evidence>
<organism evidence="2 3">
    <name type="scientific">Magnetospirillum fulvum MGU-K5</name>
    <dbReference type="NCBI Taxonomy" id="1316936"/>
    <lineage>
        <taxon>Bacteria</taxon>
        <taxon>Pseudomonadati</taxon>
        <taxon>Pseudomonadota</taxon>
        <taxon>Alphaproteobacteria</taxon>
        <taxon>Rhodospirillales</taxon>
        <taxon>Rhodospirillaceae</taxon>
        <taxon>Magnetospirillum</taxon>
    </lineage>
</organism>
<evidence type="ECO:0000313" key="3">
    <source>
        <dbReference type="Proteomes" id="UP000015350"/>
    </source>
</evidence>
<dbReference type="AlphaFoldDB" id="S9S7N8"/>
<reference evidence="2 3" key="1">
    <citation type="submission" date="2013-04" db="EMBL/GenBank/DDBJ databases">
        <authorList>
            <person name="Kuznetsov B."/>
            <person name="Ivanovsky R."/>
        </authorList>
    </citation>
    <scope>NUCLEOTIDE SEQUENCE [LARGE SCALE GENOMIC DNA]</scope>
    <source>
        <strain evidence="2 3">MGU-K5</strain>
    </source>
</reference>
<dbReference type="STRING" id="1316936.K678_15024"/>
<keyword evidence="1" id="KW-1133">Transmembrane helix</keyword>
<accession>S9S7N8</accession>